<dbReference type="EMBL" id="KV417750">
    <property type="protein sequence ID" value="KZP07461.1"/>
    <property type="molecule type" value="Genomic_DNA"/>
</dbReference>
<protein>
    <submittedName>
        <fullName evidence="2">Uncharacterized protein</fullName>
    </submittedName>
</protein>
<dbReference type="Proteomes" id="UP000076532">
    <property type="component" value="Unassembled WGS sequence"/>
</dbReference>
<organism evidence="2 3">
    <name type="scientific">Athelia psychrophila</name>
    <dbReference type="NCBI Taxonomy" id="1759441"/>
    <lineage>
        <taxon>Eukaryota</taxon>
        <taxon>Fungi</taxon>
        <taxon>Dikarya</taxon>
        <taxon>Basidiomycota</taxon>
        <taxon>Agaricomycotina</taxon>
        <taxon>Agaricomycetes</taxon>
        <taxon>Agaricomycetidae</taxon>
        <taxon>Atheliales</taxon>
        <taxon>Atheliaceae</taxon>
        <taxon>Athelia</taxon>
    </lineage>
</organism>
<keyword evidence="1" id="KW-1133">Transmembrane helix</keyword>
<gene>
    <name evidence="2" type="ORF">FIBSPDRAFT_902046</name>
</gene>
<keyword evidence="3" id="KW-1185">Reference proteome</keyword>
<keyword evidence="1" id="KW-0812">Transmembrane</keyword>
<accession>A0A167XQN2</accession>
<dbReference type="AlphaFoldDB" id="A0A167XQN2"/>
<sequence length="176" mass="20015">MPYIANGVLAGTSGPFRRWLYMQLLQPLDISKSQSCPSMLQSHLSLLHRNYYQLLNLSCIPQSTTHHSISEYILTLAYCIAAIVYFSIYHAFPIYHAFLNLHRINADSSPELLHRSYHAFLNVSYYEAVVDQNIFMPSSYIASSQIAPLSLLHRSYYALLNVSYYQAGVGQQISGQ</sequence>
<evidence type="ECO:0000313" key="2">
    <source>
        <dbReference type="EMBL" id="KZP07461.1"/>
    </source>
</evidence>
<name>A0A167XQN2_9AGAM</name>
<reference evidence="2 3" key="1">
    <citation type="journal article" date="2016" name="Mol. Biol. Evol.">
        <title>Comparative Genomics of Early-Diverging Mushroom-Forming Fungi Provides Insights into the Origins of Lignocellulose Decay Capabilities.</title>
        <authorList>
            <person name="Nagy L.G."/>
            <person name="Riley R."/>
            <person name="Tritt A."/>
            <person name="Adam C."/>
            <person name="Daum C."/>
            <person name="Floudas D."/>
            <person name="Sun H."/>
            <person name="Yadav J.S."/>
            <person name="Pangilinan J."/>
            <person name="Larsson K.H."/>
            <person name="Matsuura K."/>
            <person name="Barry K."/>
            <person name="Labutti K."/>
            <person name="Kuo R."/>
            <person name="Ohm R.A."/>
            <person name="Bhattacharya S.S."/>
            <person name="Shirouzu T."/>
            <person name="Yoshinaga Y."/>
            <person name="Martin F.M."/>
            <person name="Grigoriev I.V."/>
            <person name="Hibbett D.S."/>
        </authorList>
    </citation>
    <scope>NUCLEOTIDE SEQUENCE [LARGE SCALE GENOMIC DNA]</scope>
    <source>
        <strain evidence="2 3">CBS 109695</strain>
    </source>
</reference>
<evidence type="ECO:0000313" key="3">
    <source>
        <dbReference type="Proteomes" id="UP000076532"/>
    </source>
</evidence>
<proteinExistence type="predicted"/>
<evidence type="ECO:0000256" key="1">
    <source>
        <dbReference type="SAM" id="Phobius"/>
    </source>
</evidence>
<feature type="transmembrane region" description="Helical" evidence="1">
    <location>
        <begin position="72"/>
        <end position="92"/>
    </location>
</feature>
<keyword evidence="1" id="KW-0472">Membrane</keyword>